<keyword evidence="4 10" id="KW-0349">Heme</keyword>
<keyword evidence="12" id="KW-0732">Signal</keyword>
<comment type="subcellular location">
    <subcellularLocation>
        <location evidence="2">Membrane</location>
    </subcellularLocation>
</comment>
<dbReference type="InterPro" id="IPR017972">
    <property type="entry name" value="Cyt_P450_CS"/>
</dbReference>
<dbReference type="GO" id="GO:0004497">
    <property type="term" value="F:monooxygenase activity"/>
    <property type="evidence" value="ECO:0007669"/>
    <property type="project" value="UniProtKB-KW"/>
</dbReference>
<dbReference type="GO" id="GO:0016705">
    <property type="term" value="F:oxidoreductase activity, acting on paired donors, with incorporation or reduction of molecular oxygen"/>
    <property type="evidence" value="ECO:0007669"/>
    <property type="project" value="InterPro"/>
</dbReference>
<keyword evidence="9" id="KW-0472">Membrane</keyword>
<feature type="chain" id="PRO_5013908800" description="Cytochrome P450" evidence="12">
    <location>
        <begin position="19"/>
        <end position="506"/>
    </location>
</feature>
<comment type="cofactor">
    <cofactor evidence="1 10">
        <name>heme</name>
        <dbReference type="ChEBI" id="CHEBI:30413"/>
    </cofactor>
</comment>
<evidence type="ECO:0000256" key="3">
    <source>
        <dbReference type="ARBA" id="ARBA00010617"/>
    </source>
</evidence>
<dbReference type="InterPro" id="IPR036396">
    <property type="entry name" value="Cyt_P450_sf"/>
</dbReference>
<evidence type="ECO:0000256" key="7">
    <source>
        <dbReference type="ARBA" id="ARBA00023004"/>
    </source>
</evidence>
<dbReference type="STRING" id="218851.A0A2G5EWX9"/>
<name>A0A2G5EWX9_AQUCA</name>
<dbReference type="PROSITE" id="PS00086">
    <property type="entry name" value="CYTOCHROME_P450"/>
    <property type="match status" value="1"/>
</dbReference>
<dbReference type="Pfam" id="PF00067">
    <property type="entry name" value="p450"/>
    <property type="match status" value="1"/>
</dbReference>
<evidence type="ECO:0000256" key="5">
    <source>
        <dbReference type="ARBA" id="ARBA00022723"/>
    </source>
</evidence>
<sequence length="506" mass="58359">MLLFFFLALAWIWSKNYSKRLPPSPLALPILGHLYFWFWPDFLPRTLLKLSKKYGLMYLRIGAVPIIVVSSPDITELLMKTQDPAIACKPTAQISKYMFYGGKGIASAKYYEPYWRVGRKVSIIHLLANSKFDLFKPVRRYEVGHLIAFLKKEPEDRQVVDISSKVTLLIENIIYKMIFGGRNISKSLKFKKTWREGMRLGAAFNLAGYMPYIGAFDLQVQLHICAIICSNQPCFFRLTCRWKDLSTVIDEYLEKIINEVEQETTETKEHFRSFINVLISLMKSDNTNEEKLDRDQVKAIILELIVASIDTTVATIEWTLSELLRNPLVLKRVQEELANVIGLDCQQVEEIDLAKLDYLEKVMKESLRLHPVAGIILRKATEDISIKNFNIPKKMLFVVNSWALGRDPAVWPEKTEEFYPERFINIDIDIRGRDKKLLPFGAGRKRCPGMEPGLRITKLVLAQLVHCFDWELPDGMSPRDLDMKEKLGITVSRANPLLAVPTFFFL</sequence>
<dbReference type="PANTHER" id="PTHR47943:SF2">
    <property type="entry name" value="CYTOCHROME P450"/>
    <property type="match status" value="1"/>
</dbReference>
<dbReference type="Proteomes" id="UP000230069">
    <property type="component" value="Unassembled WGS sequence"/>
</dbReference>
<organism evidence="13 14">
    <name type="scientific">Aquilegia coerulea</name>
    <name type="common">Rocky mountain columbine</name>
    <dbReference type="NCBI Taxonomy" id="218851"/>
    <lineage>
        <taxon>Eukaryota</taxon>
        <taxon>Viridiplantae</taxon>
        <taxon>Streptophyta</taxon>
        <taxon>Embryophyta</taxon>
        <taxon>Tracheophyta</taxon>
        <taxon>Spermatophyta</taxon>
        <taxon>Magnoliopsida</taxon>
        <taxon>Ranunculales</taxon>
        <taxon>Ranunculaceae</taxon>
        <taxon>Thalictroideae</taxon>
        <taxon>Aquilegia</taxon>
    </lineage>
</organism>
<dbReference type="InterPro" id="IPR001128">
    <property type="entry name" value="Cyt_P450"/>
</dbReference>
<evidence type="ECO:0000256" key="6">
    <source>
        <dbReference type="ARBA" id="ARBA00023002"/>
    </source>
</evidence>
<dbReference type="OrthoDB" id="2789670at2759"/>
<feature type="binding site" description="axial binding residue" evidence="10">
    <location>
        <position position="447"/>
    </location>
    <ligand>
        <name>heme</name>
        <dbReference type="ChEBI" id="CHEBI:30413"/>
    </ligand>
    <ligandPart>
        <name>Fe</name>
        <dbReference type="ChEBI" id="CHEBI:18248"/>
    </ligandPart>
</feature>
<evidence type="ECO:0000256" key="11">
    <source>
        <dbReference type="RuleBase" id="RU000461"/>
    </source>
</evidence>
<evidence type="ECO:0000256" key="1">
    <source>
        <dbReference type="ARBA" id="ARBA00001971"/>
    </source>
</evidence>
<evidence type="ECO:0000256" key="12">
    <source>
        <dbReference type="SAM" id="SignalP"/>
    </source>
</evidence>
<evidence type="ECO:0000256" key="2">
    <source>
        <dbReference type="ARBA" id="ARBA00004370"/>
    </source>
</evidence>
<dbReference type="GO" id="GO:0016020">
    <property type="term" value="C:membrane"/>
    <property type="evidence" value="ECO:0007669"/>
    <property type="project" value="UniProtKB-SubCell"/>
</dbReference>
<keyword evidence="14" id="KW-1185">Reference proteome</keyword>
<accession>A0A2G5EWX9</accession>
<evidence type="ECO:0000313" key="13">
    <source>
        <dbReference type="EMBL" id="PIA60240.1"/>
    </source>
</evidence>
<dbReference type="PRINTS" id="PR00385">
    <property type="entry name" value="P450"/>
</dbReference>
<keyword evidence="7 10" id="KW-0408">Iron</keyword>
<reference evidence="13 14" key="1">
    <citation type="submission" date="2017-09" db="EMBL/GenBank/DDBJ databases">
        <title>WGS assembly of Aquilegia coerulea Goldsmith.</title>
        <authorList>
            <person name="Hodges S."/>
            <person name="Kramer E."/>
            <person name="Nordborg M."/>
            <person name="Tomkins J."/>
            <person name="Borevitz J."/>
            <person name="Derieg N."/>
            <person name="Yan J."/>
            <person name="Mihaltcheva S."/>
            <person name="Hayes R.D."/>
            <person name="Rokhsar D."/>
        </authorList>
    </citation>
    <scope>NUCLEOTIDE SEQUENCE [LARGE SCALE GENOMIC DNA]</scope>
    <source>
        <strain evidence="14">cv. Goldsmith</strain>
    </source>
</reference>
<dbReference type="PRINTS" id="PR00463">
    <property type="entry name" value="EP450I"/>
</dbReference>
<dbReference type="InParanoid" id="A0A2G5EWX9"/>
<gene>
    <name evidence="13" type="ORF">AQUCO_00300032v1</name>
</gene>
<keyword evidence="6 11" id="KW-0560">Oxidoreductase</keyword>
<comment type="similarity">
    <text evidence="3 11">Belongs to the cytochrome P450 family.</text>
</comment>
<evidence type="ECO:0000256" key="9">
    <source>
        <dbReference type="ARBA" id="ARBA00023136"/>
    </source>
</evidence>
<dbReference type="PANTHER" id="PTHR47943">
    <property type="entry name" value="CYTOCHROME P450 93A3-LIKE"/>
    <property type="match status" value="1"/>
</dbReference>
<evidence type="ECO:0000256" key="8">
    <source>
        <dbReference type="ARBA" id="ARBA00023033"/>
    </source>
</evidence>
<evidence type="ECO:0000256" key="4">
    <source>
        <dbReference type="ARBA" id="ARBA00022617"/>
    </source>
</evidence>
<dbReference type="GO" id="GO:0020037">
    <property type="term" value="F:heme binding"/>
    <property type="evidence" value="ECO:0007669"/>
    <property type="project" value="InterPro"/>
</dbReference>
<keyword evidence="5 10" id="KW-0479">Metal-binding</keyword>
<proteinExistence type="inferred from homology"/>
<dbReference type="GO" id="GO:0005506">
    <property type="term" value="F:iron ion binding"/>
    <property type="evidence" value="ECO:0007669"/>
    <property type="project" value="InterPro"/>
</dbReference>
<dbReference type="AlphaFoldDB" id="A0A2G5EWX9"/>
<dbReference type="SUPFAM" id="SSF48264">
    <property type="entry name" value="Cytochrome P450"/>
    <property type="match status" value="1"/>
</dbReference>
<protein>
    <recommendedName>
        <fullName evidence="15">Cytochrome P450</fullName>
    </recommendedName>
</protein>
<evidence type="ECO:0000313" key="14">
    <source>
        <dbReference type="Proteomes" id="UP000230069"/>
    </source>
</evidence>
<evidence type="ECO:0000256" key="10">
    <source>
        <dbReference type="PIRSR" id="PIRSR602401-1"/>
    </source>
</evidence>
<dbReference type="EMBL" id="KZ305020">
    <property type="protein sequence ID" value="PIA60240.1"/>
    <property type="molecule type" value="Genomic_DNA"/>
</dbReference>
<dbReference type="Gene3D" id="1.10.630.10">
    <property type="entry name" value="Cytochrome P450"/>
    <property type="match status" value="1"/>
</dbReference>
<feature type="signal peptide" evidence="12">
    <location>
        <begin position="1"/>
        <end position="18"/>
    </location>
</feature>
<dbReference type="GO" id="GO:0044550">
    <property type="term" value="P:secondary metabolite biosynthetic process"/>
    <property type="evidence" value="ECO:0007669"/>
    <property type="project" value="UniProtKB-ARBA"/>
</dbReference>
<keyword evidence="8 11" id="KW-0503">Monooxygenase</keyword>
<evidence type="ECO:0008006" key="15">
    <source>
        <dbReference type="Google" id="ProtNLM"/>
    </source>
</evidence>
<dbReference type="InterPro" id="IPR002401">
    <property type="entry name" value="Cyt_P450_E_grp-I"/>
</dbReference>